<dbReference type="EMBL" id="CAKLBY020000111">
    <property type="protein sequence ID" value="CAK7927551.1"/>
    <property type="molecule type" value="Genomic_DNA"/>
</dbReference>
<dbReference type="PANTHER" id="PTHR35450:SF2">
    <property type="entry name" value="REVERSE TRANSCRIPTASE DOMAIN-CONTAINING PROTEIN"/>
    <property type="match status" value="1"/>
</dbReference>
<reference evidence="1" key="1">
    <citation type="submission" date="2024-01" db="EMBL/GenBank/DDBJ databases">
        <authorList>
            <person name="Webb A."/>
        </authorList>
    </citation>
    <scope>NUCLEOTIDE SEQUENCE</scope>
    <source>
        <strain evidence="1">Pm1</strain>
    </source>
</reference>
<evidence type="ECO:0000313" key="1">
    <source>
        <dbReference type="EMBL" id="CAK7927551.1"/>
    </source>
</evidence>
<name>A0AAV1U0L2_9STRA</name>
<accession>A0AAV1U0L2</accession>
<protein>
    <submittedName>
        <fullName evidence="1">Uncharacterized protein</fullName>
    </submittedName>
</protein>
<proteinExistence type="predicted"/>
<comment type="caution">
    <text evidence="1">The sequence shown here is derived from an EMBL/GenBank/DDBJ whole genome shotgun (WGS) entry which is preliminary data.</text>
</comment>
<evidence type="ECO:0000313" key="2">
    <source>
        <dbReference type="Proteomes" id="UP001162060"/>
    </source>
</evidence>
<dbReference type="Proteomes" id="UP001162060">
    <property type="component" value="Unassembled WGS sequence"/>
</dbReference>
<dbReference type="AlphaFoldDB" id="A0AAV1U0L2"/>
<organism evidence="1 2">
    <name type="scientific">Peronospora matthiolae</name>
    <dbReference type="NCBI Taxonomy" id="2874970"/>
    <lineage>
        <taxon>Eukaryota</taxon>
        <taxon>Sar</taxon>
        <taxon>Stramenopiles</taxon>
        <taxon>Oomycota</taxon>
        <taxon>Peronosporomycetes</taxon>
        <taxon>Peronosporales</taxon>
        <taxon>Peronosporaceae</taxon>
        <taxon>Peronospora</taxon>
    </lineage>
</organism>
<dbReference type="PANTHER" id="PTHR35450">
    <property type="entry name" value="REVERSE TRANSCRIPTASE DOMAIN-CONTAINING PROTEIN"/>
    <property type="match status" value="1"/>
</dbReference>
<gene>
    <name evidence="1" type="ORF">PM001_LOCUS12701</name>
</gene>
<sequence>MSVQRDVRGLHMTSDLGLELDGTPIPALSASDSYQYLRIGDSFDHVRRRVDLGTALTLLKHDAKALMQSGMAAWQVVKTVKVCLYPRVEYTLRHLRPFAQQLEGFGRHLVRGLRQLLRLLTSTTTAFFHAPVSRGGLGFLPLTELHGALQVAHGWQMLHSTDPAIRCIARQYLSQEELGELLLNSKLGTSDPVPLKRGKADIGPLWFDVRDHLHRFGHNLEMAPAVEKTGTPAV</sequence>